<evidence type="ECO:0000256" key="1">
    <source>
        <dbReference type="ARBA" id="ARBA00023125"/>
    </source>
</evidence>
<dbReference type="PROSITE" id="PS50943">
    <property type="entry name" value="HTH_CROC1"/>
    <property type="match status" value="1"/>
</dbReference>
<dbReference type="EMBL" id="BNDY01000008">
    <property type="protein sequence ID" value="GHI38679.1"/>
    <property type="molecule type" value="Genomic_DNA"/>
</dbReference>
<dbReference type="InterPro" id="IPR050807">
    <property type="entry name" value="TransReg_Diox_bact_type"/>
</dbReference>
<keyword evidence="1" id="KW-0238">DNA-binding</keyword>
<dbReference type="SUPFAM" id="SSF47413">
    <property type="entry name" value="lambda repressor-like DNA-binding domains"/>
    <property type="match status" value="1"/>
</dbReference>
<dbReference type="PANTHER" id="PTHR46797:SF1">
    <property type="entry name" value="METHYLPHOSPHONATE SYNTHASE"/>
    <property type="match status" value="1"/>
</dbReference>
<dbReference type="Proteomes" id="UP001050808">
    <property type="component" value="Unassembled WGS sequence"/>
</dbReference>
<dbReference type="RefSeq" id="WP_189969848.1">
    <property type="nucleotide sequence ID" value="NZ_BMUA01000031.1"/>
</dbReference>
<accession>A0ABQ3QN97</accession>
<dbReference type="InterPro" id="IPR011990">
    <property type="entry name" value="TPR-like_helical_dom_sf"/>
</dbReference>
<proteinExistence type="predicted"/>
<comment type="caution">
    <text evidence="3">The sequence shown here is derived from an EMBL/GenBank/DDBJ whole genome shotgun (WGS) entry which is preliminary data.</text>
</comment>
<evidence type="ECO:0000313" key="4">
    <source>
        <dbReference type="Proteomes" id="UP001050808"/>
    </source>
</evidence>
<sequence>MSTPATTLGQRLRALRAARGLSQADLAGAAVSASYVSLIESDRRSPEPKVVELLAERLGTTVDYLLTGRDRGELSERRLRLRFAELELADGRAADARERLVELARDADAELRTEALWALVRAHEALGELDSALDGLERLIGAARRGEAVPVGLLPLLMRRCRLLSEAGDFGRSIDLGEQALEEVRGLGLEGSDDEIRLASTLVASYWGRGDLVTAQRLATRVVERAERNGSARARGSAYWNAGLVAEARGDVVLALGLVEKALALMAGEDTERNLARLRMTLAWLLLRAEPVDLARAGHQLDEAYAVFTRTANAGDLASCETEIARLQLLSGRPAEAAEVAGRAMGRLSARRSVEHGRARWVLGLALVADGKAADGLVECRTAAEELQALGALLEAAQAWREIAELSIGHGPAESVFEAFRKAVDCAGVKAPLPLPNRRQTAG</sequence>
<dbReference type="Gene3D" id="1.25.40.10">
    <property type="entry name" value="Tetratricopeptide repeat domain"/>
    <property type="match status" value="2"/>
</dbReference>
<dbReference type="SUPFAM" id="SSF48452">
    <property type="entry name" value="TPR-like"/>
    <property type="match status" value="1"/>
</dbReference>
<dbReference type="InterPro" id="IPR010982">
    <property type="entry name" value="Lambda_DNA-bd_dom_sf"/>
</dbReference>
<dbReference type="PANTHER" id="PTHR46797">
    <property type="entry name" value="HTH-TYPE TRANSCRIPTIONAL REGULATOR"/>
    <property type="match status" value="1"/>
</dbReference>
<dbReference type="InterPro" id="IPR001387">
    <property type="entry name" value="Cro/C1-type_HTH"/>
</dbReference>
<dbReference type="SMART" id="SM00530">
    <property type="entry name" value="HTH_XRE"/>
    <property type="match status" value="1"/>
</dbReference>
<dbReference type="Pfam" id="PF13560">
    <property type="entry name" value="HTH_31"/>
    <property type="match status" value="1"/>
</dbReference>
<protein>
    <recommendedName>
        <fullName evidence="2">HTH cro/C1-type domain-containing protein</fullName>
    </recommendedName>
</protein>
<dbReference type="Gene3D" id="1.10.260.40">
    <property type="entry name" value="lambda repressor-like DNA-binding domains"/>
    <property type="match status" value="1"/>
</dbReference>
<evidence type="ECO:0000313" key="3">
    <source>
        <dbReference type="EMBL" id="GHI38679.1"/>
    </source>
</evidence>
<feature type="domain" description="HTH cro/C1-type" evidence="2">
    <location>
        <begin position="12"/>
        <end position="65"/>
    </location>
</feature>
<evidence type="ECO:0000259" key="2">
    <source>
        <dbReference type="PROSITE" id="PS50943"/>
    </source>
</evidence>
<organism evidence="3 4">
    <name type="scientific">Streptomyces violascens</name>
    <dbReference type="NCBI Taxonomy" id="67381"/>
    <lineage>
        <taxon>Bacteria</taxon>
        <taxon>Bacillati</taxon>
        <taxon>Actinomycetota</taxon>
        <taxon>Actinomycetes</taxon>
        <taxon>Kitasatosporales</taxon>
        <taxon>Streptomycetaceae</taxon>
        <taxon>Streptomyces</taxon>
    </lineage>
</organism>
<keyword evidence="4" id="KW-1185">Reference proteome</keyword>
<reference evidence="3" key="1">
    <citation type="submission" date="2024-05" db="EMBL/GenBank/DDBJ databases">
        <title>Whole genome shotgun sequence of Streptomyces violascens NBRC 12920.</title>
        <authorList>
            <person name="Komaki H."/>
            <person name="Tamura T."/>
        </authorList>
    </citation>
    <scope>NUCLEOTIDE SEQUENCE</scope>
    <source>
        <strain evidence="3">NBRC 12920</strain>
    </source>
</reference>
<dbReference type="CDD" id="cd00093">
    <property type="entry name" value="HTH_XRE"/>
    <property type="match status" value="1"/>
</dbReference>
<gene>
    <name evidence="3" type="ORF">Sviol_30870</name>
</gene>
<name>A0ABQ3QN97_9ACTN</name>